<dbReference type="Proteomes" id="UP000475582">
    <property type="component" value="Unassembled WGS sequence"/>
</dbReference>
<proteinExistence type="predicted"/>
<sequence>MAHIPSLAGIQRPISATHTPVAAPVVGSASRSRSPSKFVQELSTTHAVAEPQQVILAAQLAVVKPLRAWTAALPNRTVPLETGGKEVNLIRTILFAFALGTGLAIFGQCIVWVVAQLYPRAFDSPIAAQAIFNSNSLLTTILVVLIWAPIFETIIGQVIPVAIFKFFTTKKSLWIVGAGLVFSIGHVFGGAGITQFVITLGYGLIFSASYVYWCSTGTLVATIAVAVMHFANNAVVFMWVFAYEKLH</sequence>
<feature type="transmembrane region" description="Helical" evidence="1">
    <location>
        <begin position="93"/>
        <end position="118"/>
    </location>
</feature>
<evidence type="ECO:0000313" key="2">
    <source>
        <dbReference type="EMBL" id="MTV41151.1"/>
    </source>
</evidence>
<keyword evidence="1" id="KW-0472">Membrane</keyword>
<dbReference type="RefSeq" id="WP_155467237.1">
    <property type="nucleotide sequence ID" value="NZ_WNKY01000049.1"/>
</dbReference>
<dbReference type="EMBL" id="WNKY01000049">
    <property type="protein sequence ID" value="MTV41151.1"/>
    <property type="molecule type" value="Genomic_DNA"/>
</dbReference>
<protein>
    <recommendedName>
        <fullName evidence="4">CPBP family intramembrane metalloprotease</fullName>
    </recommendedName>
</protein>
<keyword evidence="1" id="KW-0812">Transmembrane</keyword>
<gene>
    <name evidence="2" type="ORF">GM676_26670</name>
</gene>
<keyword evidence="3" id="KW-1185">Reference proteome</keyword>
<evidence type="ECO:0000256" key="1">
    <source>
        <dbReference type="SAM" id="Phobius"/>
    </source>
</evidence>
<dbReference type="AlphaFoldDB" id="A0A6L6PR67"/>
<name>A0A6L6PR67_9BURK</name>
<feature type="transmembrane region" description="Helical" evidence="1">
    <location>
        <begin position="138"/>
        <end position="161"/>
    </location>
</feature>
<dbReference type="OrthoDB" id="8704036at2"/>
<evidence type="ECO:0008006" key="4">
    <source>
        <dbReference type="Google" id="ProtNLM"/>
    </source>
</evidence>
<comment type="caution">
    <text evidence="2">The sequence shown here is derived from an EMBL/GenBank/DDBJ whole genome shotgun (WGS) entry which is preliminary data.</text>
</comment>
<accession>A0A6L6PR67</accession>
<organism evidence="2 3">
    <name type="scientific">Duganella radicis</name>
    <dbReference type="NCBI Taxonomy" id="551988"/>
    <lineage>
        <taxon>Bacteria</taxon>
        <taxon>Pseudomonadati</taxon>
        <taxon>Pseudomonadota</taxon>
        <taxon>Betaproteobacteria</taxon>
        <taxon>Burkholderiales</taxon>
        <taxon>Oxalobacteraceae</taxon>
        <taxon>Telluria group</taxon>
        <taxon>Duganella</taxon>
    </lineage>
</organism>
<evidence type="ECO:0000313" key="3">
    <source>
        <dbReference type="Proteomes" id="UP000475582"/>
    </source>
</evidence>
<keyword evidence="1" id="KW-1133">Transmembrane helix</keyword>
<reference evidence="2 3" key="1">
    <citation type="submission" date="2019-11" db="EMBL/GenBank/DDBJ databases">
        <title>Type strains purchased from KCTC, JCM and DSMZ.</title>
        <authorList>
            <person name="Lu H."/>
        </authorList>
    </citation>
    <scope>NUCLEOTIDE SEQUENCE [LARGE SCALE GENOMIC DNA]</scope>
    <source>
        <strain evidence="2 3">KCTC 22382</strain>
    </source>
</reference>
<feature type="transmembrane region" description="Helical" evidence="1">
    <location>
        <begin position="210"/>
        <end position="243"/>
    </location>
</feature>
<feature type="transmembrane region" description="Helical" evidence="1">
    <location>
        <begin position="173"/>
        <end position="198"/>
    </location>
</feature>